<evidence type="ECO:0008006" key="4">
    <source>
        <dbReference type="Google" id="ProtNLM"/>
    </source>
</evidence>
<reference evidence="2 3" key="2">
    <citation type="journal article" date="2010" name="Stand. Genomic Sci.">
        <title>Complete genome sequence of Sebaldella termitidis type strain (NCTC 11300).</title>
        <authorList>
            <person name="Harmon-Smith M."/>
            <person name="Celia L."/>
            <person name="Chertkov O."/>
            <person name="Lapidus A."/>
            <person name="Copeland A."/>
            <person name="Glavina Del Rio T."/>
            <person name="Nolan M."/>
            <person name="Lucas S."/>
            <person name="Tice H."/>
            <person name="Cheng J.F."/>
            <person name="Han C."/>
            <person name="Detter J.C."/>
            <person name="Bruce D."/>
            <person name="Goodwin L."/>
            <person name="Pitluck S."/>
            <person name="Pati A."/>
            <person name="Liolios K."/>
            <person name="Ivanova N."/>
            <person name="Mavromatis K."/>
            <person name="Mikhailova N."/>
            <person name="Chen A."/>
            <person name="Palaniappan K."/>
            <person name="Land M."/>
            <person name="Hauser L."/>
            <person name="Chang Y.J."/>
            <person name="Jeffries C.D."/>
            <person name="Brettin T."/>
            <person name="Goker M."/>
            <person name="Beck B."/>
            <person name="Bristow J."/>
            <person name="Eisen J.A."/>
            <person name="Markowitz V."/>
            <person name="Hugenholtz P."/>
            <person name="Kyrpides N.C."/>
            <person name="Klenk H.P."/>
            <person name="Chen F."/>
        </authorList>
    </citation>
    <scope>NUCLEOTIDE SEQUENCE [LARGE SCALE GENOMIC DNA]</scope>
    <source>
        <strain evidence="3">ATCC 33386 / NCTC 11300</strain>
    </source>
</reference>
<name>D1AGG6_SEBTE</name>
<evidence type="ECO:0000256" key="1">
    <source>
        <dbReference type="SAM" id="Coils"/>
    </source>
</evidence>
<dbReference type="STRING" id="526218.Sterm_4086"/>
<accession>D1AGG6</accession>
<dbReference type="HOGENOM" id="CLU_1616692_0_0_0"/>
<dbReference type="AlphaFoldDB" id="D1AGG6"/>
<dbReference type="KEGG" id="str:Sterm_4086"/>
<protein>
    <recommendedName>
        <fullName evidence="4">ParB/Sulfiredoxin domain-containing protein</fullName>
    </recommendedName>
</protein>
<keyword evidence="1" id="KW-0175">Coiled coil</keyword>
<dbReference type="eggNOG" id="ENOG50334HR">
    <property type="taxonomic scope" value="Bacteria"/>
</dbReference>
<evidence type="ECO:0000313" key="2">
    <source>
        <dbReference type="EMBL" id="ACZ10918.1"/>
    </source>
</evidence>
<dbReference type="EMBL" id="CP001739">
    <property type="protein sequence ID" value="ACZ10918.1"/>
    <property type="molecule type" value="Genomic_DNA"/>
</dbReference>
<evidence type="ECO:0000313" key="3">
    <source>
        <dbReference type="Proteomes" id="UP000000845"/>
    </source>
</evidence>
<proteinExistence type="predicted"/>
<organism evidence="2 3">
    <name type="scientific">Sebaldella termitidis (strain ATCC 33386 / NCTC 11300)</name>
    <dbReference type="NCBI Taxonomy" id="526218"/>
    <lineage>
        <taxon>Bacteria</taxon>
        <taxon>Fusobacteriati</taxon>
        <taxon>Fusobacteriota</taxon>
        <taxon>Fusobacteriia</taxon>
        <taxon>Fusobacteriales</taxon>
        <taxon>Leptotrichiaceae</taxon>
        <taxon>Sebaldella</taxon>
    </lineage>
</organism>
<feature type="coiled-coil region" evidence="1">
    <location>
        <begin position="58"/>
        <end position="85"/>
    </location>
</feature>
<dbReference type="Proteomes" id="UP000000845">
    <property type="component" value="Chromosome"/>
</dbReference>
<sequence>MFKMLRKLWNYLFSKRKEVKDLEKKDIFLAKFMIDAGRNRRSSEFLMVPLNKIDKIHIIDRENAISKLNERIAVLEENKTEIKEKKNIDREFLGKYLPSISWIKAIKRKNDTYIAFEGNGRLEAFKRIFDKNDNINIEVEVYTFRSYKKMLRRAERVRKYNGITGE</sequence>
<reference evidence="3" key="1">
    <citation type="submission" date="2009-09" db="EMBL/GenBank/DDBJ databases">
        <title>The complete chromosome of Sebaldella termitidis ATCC 33386.</title>
        <authorList>
            <consortium name="US DOE Joint Genome Institute (JGI-PGF)"/>
            <person name="Lucas S."/>
            <person name="Copeland A."/>
            <person name="Lapidus A."/>
            <person name="Glavina del Rio T."/>
            <person name="Dalin E."/>
            <person name="Tice H."/>
            <person name="Bruce D."/>
            <person name="Goodwin L."/>
            <person name="Pitluck S."/>
            <person name="Kyrpides N."/>
            <person name="Mavromatis K."/>
            <person name="Ivanova N."/>
            <person name="Mikhailova N."/>
            <person name="Sims D."/>
            <person name="Meincke L."/>
            <person name="Brettin T."/>
            <person name="Detter J.C."/>
            <person name="Han C."/>
            <person name="Larimer F."/>
            <person name="Land M."/>
            <person name="Hauser L."/>
            <person name="Markowitz V."/>
            <person name="Cheng J.F."/>
            <person name="Hugenholtz P."/>
            <person name="Woyke T."/>
            <person name="Wu D."/>
            <person name="Eisen J.A."/>
        </authorList>
    </citation>
    <scope>NUCLEOTIDE SEQUENCE [LARGE SCALE GENOMIC DNA]</scope>
    <source>
        <strain evidence="3">ATCC 33386 / NCTC 11300</strain>
    </source>
</reference>
<gene>
    <name evidence="2" type="ordered locus">Sterm_4086</name>
</gene>
<keyword evidence="3" id="KW-1185">Reference proteome</keyword>